<evidence type="ECO:0000256" key="2">
    <source>
        <dbReference type="ARBA" id="ARBA00022946"/>
    </source>
</evidence>
<dbReference type="AlphaFoldDB" id="A0AAV8W2W3"/>
<keyword evidence="4" id="KW-1185">Reference proteome</keyword>
<evidence type="ECO:0000256" key="1">
    <source>
        <dbReference type="ARBA" id="ARBA00007692"/>
    </source>
</evidence>
<proteinExistence type="inferred from homology"/>
<accession>A0AAV8W2W3</accession>
<dbReference type="GO" id="GO:0005759">
    <property type="term" value="C:mitochondrial matrix"/>
    <property type="evidence" value="ECO:0007669"/>
    <property type="project" value="TreeGrafter"/>
</dbReference>
<dbReference type="Gene3D" id="1.25.70.10">
    <property type="entry name" value="Transcription termination factor 3, mitochondrial"/>
    <property type="match status" value="1"/>
</dbReference>
<organism evidence="3 4">
    <name type="scientific">Exocentrus adspersus</name>
    <dbReference type="NCBI Taxonomy" id="1586481"/>
    <lineage>
        <taxon>Eukaryota</taxon>
        <taxon>Metazoa</taxon>
        <taxon>Ecdysozoa</taxon>
        <taxon>Arthropoda</taxon>
        <taxon>Hexapoda</taxon>
        <taxon>Insecta</taxon>
        <taxon>Pterygota</taxon>
        <taxon>Neoptera</taxon>
        <taxon>Endopterygota</taxon>
        <taxon>Coleoptera</taxon>
        <taxon>Polyphaga</taxon>
        <taxon>Cucujiformia</taxon>
        <taxon>Chrysomeloidea</taxon>
        <taxon>Cerambycidae</taxon>
        <taxon>Lamiinae</taxon>
        <taxon>Acanthocinini</taxon>
        <taxon>Exocentrus</taxon>
    </lineage>
</organism>
<evidence type="ECO:0008006" key="5">
    <source>
        <dbReference type="Google" id="ProtNLM"/>
    </source>
</evidence>
<keyword evidence="2" id="KW-0809">Transit peptide</keyword>
<evidence type="ECO:0000313" key="4">
    <source>
        <dbReference type="Proteomes" id="UP001159042"/>
    </source>
</evidence>
<dbReference type="EMBL" id="JANEYG010000013">
    <property type="protein sequence ID" value="KAJ8920778.1"/>
    <property type="molecule type" value="Genomic_DNA"/>
</dbReference>
<dbReference type="PANTHER" id="PTHR15437:SF6">
    <property type="entry name" value="TRANSCRIPTION TERMINATION FACTOR, MITOCHONDRIAL"/>
    <property type="match status" value="1"/>
</dbReference>
<dbReference type="Proteomes" id="UP001159042">
    <property type="component" value="Unassembled WGS sequence"/>
</dbReference>
<comment type="caution">
    <text evidence="3">The sequence shown here is derived from an EMBL/GenBank/DDBJ whole genome shotgun (WGS) entry which is preliminary data.</text>
</comment>
<reference evidence="3 4" key="1">
    <citation type="journal article" date="2023" name="Insect Mol. Biol.">
        <title>Genome sequencing provides insights into the evolution of gene families encoding plant cell wall-degrading enzymes in longhorned beetles.</title>
        <authorList>
            <person name="Shin N.R."/>
            <person name="Okamura Y."/>
            <person name="Kirsch R."/>
            <person name="Pauchet Y."/>
        </authorList>
    </citation>
    <scope>NUCLEOTIDE SEQUENCE [LARGE SCALE GENOMIC DNA]</scope>
    <source>
        <strain evidence="3">EAD_L_NR</strain>
    </source>
</reference>
<dbReference type="InterPro" id="IPR003690">
    <property type="entry name" value="MTERF"/>
</dbReference>
<feature type="non-terminal residue" evidence="3">
    <location>
        <position position="1"/>
    </location>
</feature>
<dbReference type="PANTHER" id="PTHR15437">
    <property type="entry name" value="TRANSCRIPTION TERMINATION FACTOR, MITOCHONDRIAL"/>
    <property type="match status" value="1"/>
</dbReference>
<evidence type="ECO:0000313" key="3">
    <source>
        <dbReference type="EMBL" id="KAJ8920778.1"/>
    </source>
</evidence>
<sequence>GLLQKKDVSRLSFIRIISSAVRLNEISPNTNATDTLKLNKNDKVSLMLQELLGIGSIVSRDISMKFKKFHTISQHTIQENFEYCIKNGISQKTLQKYPEVLADTDIPLKILEIRRIPYDINITTPLLSLPYKRLQTFVDEEFKNNRISSISNLLEVNQSEVCKILARRSFLLSLNLKQLSQSIKLLTDNGITKAEIANDLWVLRYSTNVIKERLHMAKRHNIDTLKTWMVRAQPEIFETYIKRRSDNKLILGNSSLAQYLSDRLECTEEIAKYIMSKHPALQNKSLKKLNEMIDYLFKCGFKPIHICRVPKILLHSVDTTRKRLKELHAKGMHLDSLHILTKSRKQYMQYCESLIKASNKLKSS</sequence>
<comment type="similarity">
    <text evidence="1">Belongs to the mTERF family.</text>
</comment>
<dbReference type="SMART" id="SM00733">
    <property type="entry name" value="Mterf"/>
    <property type="match status" value="5"/>
</dbReference>
<dbReference type="InterPro" id="IPR038538">
    <property type="entry name" value="MTERF_sf"/>
</dbReference>
<gene>
    <name evidence="3" type="ORF">NQ315_004919</name>
</gene>
<protein>
    <recommendedName>
        <fullName evidence="5">Transcription termination factor, mitochondrial</fullName>
    </recommendedName>
</protein>
<dbReference type="GO" id="GO:0003676">
    <property type="term" value="F:nucleic acid binding"/>
    <property type="evidence" value="ECO:0007669"/>
    <property type="project" value="InterPro"/>
</dbReference>
<name>A0AAV8W2W3_9CUCU</name>
<dbReference type="GO" id="GO:0006393">
    <property type="term" value="P:termination of mitochondrial transcription"/>
    <property type="evidence" value="ECO:0007669"/>
    <property type="project" value="TreeGrafter"/>
</dbReference>